<organism evidence="1 2">
    <name type="scientific">Candidatus Collierbacteria bacterium RIFCSPHIGHO2_02_FULL_49_10</name>
    <dbReference type="NCBI Taxonomy" id="1817723"/>
    <lineage>
        <taxon>Bacteria</taxon>
        <taxon>Candidatus Collieribacteriota</taxon>
    </lineage>
</organism>
<gene>
    <name evidence="1" type="ORF">A3D09_03385</name>
</gene>
<dbReference type="EMBL" id="MFAH01000013">
    <property type="protein sequence ID" value="OGD71883.1"/>
    <property type="molecule type" value="Genomic_DNA"/>
</dbReference>
<evidence type="ECO:0000313" key="1">
    <source>
        <dbReference type="EMBL" id="OGD71883.1"/>
    </source>
</evidence>
<reference evidence="1 2" key="1">
    <citation type="journal article" date="2016" name="Nat. Commun.">
        <title>Thousands of microbial genomes shed light on interconnected biogeochemical processes in an aquifer system.</title>
        <authorList>
            <person name="Anantharaman K."/>
            <person name="Brown C.T."/>
            <person name="Hug L.A."/>
            <person name="Sharon I."/>
            <person name="Castelle C.J."/>
            <person name="Probst A.J."/>
            <person name="Thomas B.C."/>
            <person name="Singh A."/>
            <person name="Wilkins M.J."/>
            <person name="Karaoz U."/>
            <person name="Brodie E.L."/>
            <person name="Williams K.H."/>
            <person name="Hubbard S.S."/>
            <person name="Banfield J.F."/>
        </authorList>
    </citation>
    <scope>NUCLEOTIDE SEQUENCE [LARGE SCALE GENOMIC DNA]</scope>
</reference>
<sequence length="140" mass="16137">MATLIELAEEFRDETPPSWLQEAEDEDESALWGLEDETYEPDVFDQKVENWFRELSEYLDELSRNTRKQFYKLLSDRVLTGIETFRGMTKGQAVDCLVEIYGGKTGELVDDRDGMVWSRLTLCSGLSPWVNMIDALPDGE</sequence>
<name>A0A1F5EWU9_9BACT</name>
<comment type="caution">
    <text evidence="1">The sequence shown here is derived from an EMBL/GenBank/DDBJ whole genome shotgun (WGS) entry which is preliminary data.</text>
</comment>
<dbReference type="Proteomes" id="UP000177390">
    <property type="component" value="Unassembled WGS sequence"/>
</dbReference>
<protein>
    <submittedName>
        <fullName evidence="1">Uncharacterized protein</fullName>
    </submittedName>
</protein>
<proteinExistence type="predicted"/>
<accession>A0A1F5EWU9</accession>
<dbReference type="AlphaFoldDB" id="A0A1F5EWU9"/>
<evidence type="ECO:0000313" key="2">
    <source>
        <dbReference type="Proteomes" id="UP000177390"/>
    </source>
</evidence>